<gene>
    <name evidence="1" type="ORF">O181_123898</name>
</gene>
<keyword evidence="2" id="KW-1185">Reference proteome</keyword>
<dbReference type="EMBL" id="AVOT02117152">
    <property type="protein sequence ID" value="MBW0584183.1"/>
    <property type="molecule type" value="Genomic_DNA"/>
</dbReference>
<accession>A0A9Q3KML8</accession>
<evidence type="ECO:0000313" key="1">
    <source>
        <dbReference type="EMBL" id="MBW0584183.1"/>
    </source>
</evidence>
<comment type="caution">
    <text evidence="1">The sequence shown here is derived from an EMBL/GenBank/DDBJ whole genome shotgun (WGS) entry which is preliminary data.</text>
</comment>
<organism evidence="1 2">
    <name type="scientific">Austropuccinia psidii MF-1</name>
    <dbReference type="NCBI Taxonomy" id="1389203"/>
    <lineage>
        <taxon>Eukaryota</taxon>
        <taxon>Fungi</taxon>
        <taxon>Dikarya</taxon>
        <taxon>Basidiomycota</taxon>
        <taxon>Pucciniomycotina</taxon>
        <taxon>Pucciniomycetes</taxon>
        <taxon>Pucciniales</taxon>
        <taxon>Sphaerophragmiaceae</taxon>
        <taxon>Austropuccinia</taxon>
    </lineage>
</organism>
<protein>
    <submittedName>
        <fullName evidence="1">Uncharacterized protein</fullName>
    </submittedName>
</protein>
<evidence type="ECO:0000313" key="2">
    <source>
        <dbReference type="Proteomes" id="UP000765509"/>
    </source>
</evidence>
<dbReference type="AlphaFoldDB" id="A0A9Q3KML8"/>
<name>A0A9Q3KML8_9BASI</name>
<reference evidence="1" key="1">
    <citation type="submission" date="2021-03" db="EMBL/GenBank/DDBJ databases">
        <title>Draft genome sequence of rust myrtle Austropuccinia psidii MF-1, a brazilian biotype.</title>
        <authorList>
            <person name="Quecine M.C."/>
            <person name="Pachon D.M.R."/>
            <person name="Bonatelli M.L."/>
            <person name="Correr F.H."/>
            <person name="Franceschini L.M."/>
            <person name="Leite T.F."/>
            <person name="Margarido G.R.A."/>
            <person name="Almeida C.A."/>
            <person name="Ferrarezi J.A."/>
            <person name="Labate C.A."/>
        </authorList>
    </citation>
    <scope>NUCLEOTIDE SEQUENCE</scope>
    <source>
        <strain evidence="1">MF-1</strain>
    </source>
</reference>
<dbReference type="Proteomes" id="UP000765509">
    <property type="component" value="Unassembled WGS sequence"/>
</dbReference>
<sequence>MTNSHHSPSALVGNLASQSVATVTANSPSKSISISAITSSNHSPKLWKLFDVFDHLFCHYFHDFYDYVQNHPNNAGDYGSLFCLQASLQALVEISNELAE</sequence>
<proteinExistence type="predicted"/>